<dbReference type="Proteomes" id="UP001476798">
    <property type="component" value="Unassembled WGS sequence"/>
</dbReference>
<organism evidence="1 2">
    <name type="scientific">Goodea atripinnis</name>
    <dbReference type="NCBI Taxonomy" id="208336"/>
    <lineage>
        <taxon>Eukaryota</taxon>
        <taxon>Metazoa</taxon>
        <taxon>Chordata</taxon>
        <taxon>Craniata</taxon>
        <taxon>Vertebrata</taxon>
        <taxon>Euteleostomi</taxon>
        <taxon>Actinopterygii</taxon>
        <taxon>Neopterygii</taxon>
        <taxon>Teleostei</taxon>
        <taxon>Neoteleostei</taxon>
        <taxon>Acanthomorphata</taxon>
        <taxon>Ovalentaria</taxon>
        <taxon>Atherinomorphae</taxon>
        <taxon>Cyprinodontiformes</taxon>
        <taxon>Goodeidae</taxon>
        <taxon>Goodea</taxon>
    </lineage>
</organism>
<gene>
    <name evidence="1" type="ORF">GOODEAATRI_000024</name>
</gene>
<reference evidence="1 2" key="1">
    <citation type="submission" date="2021-06" db="EMBL/GenBank/DDBJ databases">
        <authorList>
            <person name="Palmer J.M."/>
        </authorList>
    </citation>
    <scope>NUCLEOTIDE SEQUENCE [LARGE SCALE GENOMIC DNA]</scope>
    <source>
        <strain evidence="1 2">GA_2019</strain>
        <tissue evidence="1">Muscle</tissue>
    </source>
</reference>
<dbReference type="EMBL" id="JAHRIO010079966">
    <property type="protein sequence ID" value="MEQ2183625.1"/>
    <property type="molecule type" value="Genomic_DNA"/>
</dbReference>
<name>A0ABV0PJI4_9TELE</name>
<proteinExistence type="predicted"/>
<sequence length="114" mass="12422">MVPRPSMPGNNHCPGLMSFATSTASRFLQPFLKESLSPQHEMPLPCFTMLGIVLGVMCTVGFRPQCFACGPKSSILVSSDPTWLLENCRTCYGFPYAMASGDGLNSALRCYFIS</sequence>
<evidence type="ECO:0000313" key="2">
    <source>
        <dbReference type="Proteomes" id="UP001476798"/>
    </source>
</evidence>
<evidence type="ECO:0000313" key="1">
    <source>
        <dbReference type="EMBL" id="MEQ2183625.1"/>
    </source>
</evidence>
<accession>A0ABV0PJI4</accession>
<comment type="caution">
    <text evidence="1">The sequence shown here is derived from an EMBL/GenBank/DDBJ whole genome shotgun (WGS) entry which is preliminary data.</text>
</comment>
<keyword evidence="2" id="KW-1185">Reference proteome</keyword>
<protein>
    <submittedName>
        <fullName evidence="1">Uncharacterized protein</fullName>
    </submittedName>
</protein>